<protein>
    <recommendedName>
        <fullName evidence="1">RNA helicase</fullName>
        <ecNumber evidence="1">3.6.4.13</ecNumber>
    </recommendedName>
</protein>
<evidence type="ECO:0000256" key="6">
    <source>
        <dbReference type="ARBA" id="ARBA00022884"/>
    </source>
</evidence>
<keyword evidence="5" id="KW-0067">ATP-binding</keyword>
<keyword evidence="6" id="KW-0694">RNA-binding</keyword>
<dbReference type="GO" id="GO:0005829">
    <property type="term" value="C:cytosol"/>
    <property type="evidence" value="ECO:0007669"/>
    <property type="project" value="TreeGrafter"/>
</dbReference>
<dbReference type="PROSITE" id="PS51192">
    <property type="entry name" value="HELICASE_ATP_BIND_1"/>
    <property type="match status" value="1"/>
</dbReference>
<dbReference type="GO" id="GO:0003723">
    <property type="term" value="F:RNA binding"/>
    <property type="evidence" value="ECO:0007669"/>
    <property type="project" value="UniProtKB-KW"/>
</dbReference>
<feature type="domain" description="DEAD-box RNA helicase Q" evidence="13">
    <location>
        <begin position="8"/>
        <end position="36"/>
    </location>
</feature>
<dbReference type="PANTHER" id="PTHR47959">
    <property type="entry name" value="ATP-DEPENDENT RNA HELICASE RHLE-RELATED"/>
    <property type="match status" value="1"/>
</dbReference>
<evidence type="ECO:0000256" key="9">
    <source>
        <dbReference type="PROSITE-ProRule" id="PRU00552"/>
    </source>
</evidence>
<dbReference type="OrthoDB" id="1191041at2759"/>
<comment type="catalytic activity">
    <reaction evidence="8">
        <text>ATP + H2O = ADP + phosphate + H(+)</text>
        <dbReference type="Rhea" id="RHEA:13065"/>
        <dbReference type="ChEBI" id="CHEBI:15377"/>
        <dbReference type="ChEBI" id="CHEBI:15378"/>
        <dbReference type="ChEBI" id="CHEBI:30616"/>
        <dbReference type="ChEBI" id="CHEBI:43474"/>
        <dbReference type="ChEBI" id="CHEBI:456216"/>
        <dbReference type="EC" id="3.6.4.13"/>
    </reaction>
</comment>
<evidence type="ECO:0000259" key="11">
    <source>
        <dbReference type="PROSITE" id="PS51192"/>
    </source>
</evidence>
<evidence type="ECO:0000313" key="15">
    <source>
        <dbReference type="Proteomes" id="UP000278143"/>
    </source>
</evidence>
<comment type="similarity">
    <text evidence="7">Belongs to the DEAD box helicase family. DDX56/DBP9 subfamily.</text>
</comment>
<dbReference type="PROSITE" id="PS51195">
    <property type="entry name" value="Q_MOTIF"/>
    <property type="match status" value="1"/>
</dbReference>
<dbReference type="AlphaFoldDB" id="A0A4P9YR55"/>
<feature type="domain" description="Helicase C-terminal" evidence="12">
    <location>
        <begin position="239"/>
        <end position="449"/>
    </location>
</feature>
<evidence type="ECO:0000256" key="1">
    <source>
        <dbReference type="ARBA" id="ARBA00012552"/>
    </source>
</evidence>
<dbReference type="CDD" id="cd17961">
    <property type="entry name" value="DEADc_DDX56"/>
    <property type="match status" value="1"/>
</dbReference>
<evidence type="ECO:0000259" key="12">
    <source>
        <dbReference type="PROSITE" id="PS51194"/>
    </source>
</evidence>
<gene>
    <name evidence="14" type="ORF">SYNPS1DRAFT_26141</name>
</gene>
<evidence type="ECO:0000259" key="13">
    <source>
        <dbReference type="PROSITE" id="PS51195"/>
    </source>
</evidence>
<dbReference type="PANTHER" id="PTHR47959:SF21">
    <property type="entry name" value="DEAD-BOX HELICASE 56"/>
    <property type="match status" value="1"/>
</dbReference>
<dbReference type="InterPro" id="IPR001650">
    <property type="entry name" value="Helicase_C-like"/>
</dbReference>
<dbReference type="InterPro" id="IPR011545">
    <property type="entry name" value="DEAD/DEAH_box_helicase_dom"/>
</dbReference>
<dbReference type="Proteomes" id="UP000278143">
    <property type="component" value="Unassembled WGS sequence"/>
</dbReference>
<feature type="compositionally biased region" description="Acidic residues" evidence="10">
    <location>
        <begin position="315"/>
        <end position="333"/>
    </location>
</feature>
<evidence type="ECO:0000256" key="4">
    <source>
        <dbReference type="ARBA" id="ARBA00022806"/>
    </source>
</evidence>
<keyword evidence="4" id="KW-0347">Helicase</keyword>
<dbReference type="GO" id="GO:0016787">
    <property type="term" value="F:hydrolase activity"/>
    <property type="evidence" value="ECO:0007669"/>
    <property type="project" value="UniProtKB-KW"/>
</dbReference>
<feature type="region of interest" description="Disordered" evidence="10">
    <location>
        <begin position="315"/>
        <end position="349"/>
    </location>
</feature>
<proteinExistence type="inferred from homology"/>
<sequence>AKLIEEEETFATYTLDPRLLRALAKLGYEHPTLVQAKAIPLALAGKDLLARARTGSGKTLAYLLPTCHKILQAKAVTRALLLVPTRELAEQVTGQLGRLLMYCSKDIRVVNLAGQTSMEVQRSMLAEKPDIIIATPSRVLPHLRNKRLDLSETLETLVIDEADLVLSFGYEEDVRAMIGMLPKVFQSFIMSATLTQELDQLKQLVLKNPAILKLEETEDDQLDLLTQYSVTCSETDKFLLVYVLLKLRLIQGKIILFVNEINRCYRLKLFLEQFSIRCCVLNSELPLNSRYHIVEEFNKGVYDYIIATDEADLQGEQDSDDEQEDNDASDAEMADASAPVAGGKKRKRAQRKDKEYGVARGVDFVNVAAVFNVDFPRSARAYTHRIGRTARAGKAGISLSFVVPKGAEVKEDLMPRRAGSVDDEAVFAKVVAKQQARGAEIKPYQFDMKQVNGFRYRMEDALRAVTKTAVHEARIKELKAEIIHSEKLKA</sequence>
<dbReference type="InterPro" id="IPR014014">
    <property type="entry name" value="RNA_helicase_DEAD_Q_motif"/>
</dbReference>
<dbReference type="EC" id="3.6.4.13" evidence="1"/>
<dbReference type="InterPro" id="IPR014001">
    <property type="entry name" value="Helicase_ATP-bd"/>
</dbReference>
<evidence type="ECO:0000256" key="8">
    <source>
        <dbReference type="ARBA" id="ARBA00047984"/>
    </source>
</evidence>
<keyword evidence="15" id="KW-1185">Reference proteome</keyword>
<dbReference type="Pfam" id="PF00271">
    <property type="entry name" value="Helicase_C"/>
    <property type="match status" value="2"/>
</dbReference>
<evidence type="ECO:0000256" key="7">
    <source>
        <dbReference type="ARBA" id="ARBA00038041"/>
    </source>
</evidence>
<keyword evidence="3 14" id="KW-0378">Hydrolase</keyword>
<dbReference type="Pfam" id="PF00270">
    <property type="entry name" value="DEAD"/>
    <property type="match status" value="1"/>
</dbReference>
<evidence type="ECO:0000256" key="3">
    <source>
        <dbReference type="ARBA" id="ARBA00022801"/>
    </source>
</evidence>
<dbReference type="GO" id="GO:0005524">
    <property type="term" value="F:ATP binding"/>
    <property type="evidence" value="ECO:0007669"/>
    <property type="project" value="UniProtKB-KW"/>
</dbReference>
<dbReference type="SMART" id="SM00487">
    <property type="entry name" value="DEXDc"/>
    <property type="match status" value="1"/>
</dbReference>
<evidence type="ECO:0000256" key="5">
    <source>
        <dbReference type="ARBA" id="ARBA00022840"/>
    </source>
</evidence>
<dbReference type="PROSITE" id="PS51194">
    <property type="entry name" value="HELICASE_CTER"/>
    <property type="match status" value="1"/>
</dbReference>
<evidence type="ECO:0000313" key="14">
    <source>
        <dbReference type="EMBL" id="RKP22214.1"/>
    </source>
</evidence>
<name>A0A4P9YR55_9FUNG</name>
<keyword evidence="2" id="KW-0547">Nucleotide-binding</keyword>
<evidence type="ECO:0000256" key="2">
    <source>
        <dbReference type="ARBA" id="ARBA00022741"/>
    </source>
</evidence>
<feature type="non-terminal residue" evidence="14">
    <location>
        <position position="1"/>
    </location>
</feature>
<organism evidence="14 15">
    <name type="scientific">Syncephalis pseudoplumigaleata</name>
    <dbReference type="NCBI Taxonomy" id="1712513"/>
    <lineage>
        <taxon>Eukaryota</taxon>
        <taxon>Fungi</taxon>
        <taxon>Fungi incertae sedis</taxon>
        <taxon>Zoopagomycota</taxon>
        <taxon>Zoopagomycotina</taxon>
        <taxon>Zoopagomycetes</taxon>
        <taxon>Zoopagales</taxon>
        <taxon>Piptocephalidaceae</taxon>
        <taxon>Syncephalis</taxon>
    </lineage>
</organism>
<feature type="short sequence motif" description="Q motif" evidence="9">
    <location>
        <begin position="8"/>
        <end position="36"/>
    </location>
</feature>
<dbReference type="CDD" id="cd18787">
    <property type="entry name" value="SF2_C_DEAD"/>
    <property type="match status" value="1"/>
</dbReference>
<dbReference type="InterPro" id="IPR027417">
    <property type="entry name" value="P-loop_NTPase"/>
</dbReference>
<feature type="domain" description="Helicase ATP-binding" evidence="11">
    <location>
        <begin position="39"/>
        <end position="212"/>
    </location>
</feature>
<dbReference type="InterPro" id="IPR050079">
    <property type="entry name" value="DEAD_box_RNA_helicase"/>
</dbReference>
<dbReference type="Gene3D" id="3.40.50.300">
    <property type="entry name" value="P-loop containing nucleotide triphosphate hydrolases"/>
    <property type="match status" value="2"/>
</dbReference>
<dbReference type="SUPFAM" id="SSF52540">
    <property type="entry name" value="P-loop containing nucleoside triphosphate hydrolases"/>
    <property type="match status" value="2"/>
</dbReference>
<feature type="non-terminal residue" evidence="14">
    <location>
        <position position="490"/>
    </location>
</feature>
<reference evidence="15" key="1">
    <citation type="journal article" date="2018" name="Nat. Microbiol.">
        <title>Leveraging single-cell genomics to expand the fungal tree of life.</title>
        <authorList>
            <person name="Ahrendt S.R."/>
            <person name="Quandt C.A."/>
            <person name="Ciobanu D."/>
            <person name="Clum A."/>
            <person name="Salamov A."/>
            <person name="Andreopoulos B."/>
            <person name="Cheng J.F."/>
            <person name="Woyke T."/>
            <person name="Pelin A."/>
            <person name="Henrissat B."/>
            <person name="Reynolds N.K."/>
            <person name="Benny G.L."/>
            <person name="Smith M.E."/>
            <person name="James T.Y."/>
            <person name="Grigoriev I.V."/>
        </authorList>
    </citation>
    <scope>NUCLEOTIDE SEQUENCE [LARGE SCALE GENOMIC DNA]</scope>
    <source>
        <strain evidence="15">Benny S71-1</strain>
    </source>
</reference>
<dbReference type="SMART" id="SM00490">
    <property type="entry name" value="HELICc"/>
    <property type="match status" value="1"/>
</dbReference>
<accession>A0A4P9YR55</accession>
<evidence type="ECO:0000256" key="10">
    <source>
        <dbReference type="SAM" id="MobiDB-lite"/>
    </source>
</evidence>
<dbReference type="GO" id="GO:0003724">
    <property type="term" value="F:RNA helicase activity"/>
    <property type="evidence" value="ECO:0007669"/>
    <property type="project" value="UniProtKB-EC"/>
</dbReference>
<dbReference type="EMBL" id="KZ992404">
    <property type="protein sequence ID" value="RKP22214.1"/>
    <property type="molecule type" value="Genomic_DNA"/>
</dbReference>